<organism evidence="2 3">
    <name type="scientific">Candidatus Woesebacteria bacterium RIFCSPHIGHO2_12_FULL_46_16</name>
    <dbReference type="NCBI Taxonomy" id="1802513"/>
    <lineage>
        <taxon>Bacteria</taxon>
        <taxon>Candidatus Woeseibacteriota</taxon>
    </lineage>
</organism>
<proteinExistence type="predicted"/>
<comment type="caution">
    <text evidence="2">The sequence shown here is derived from an EMBL/GenBank/DDBJ whole genome shotgun (WGS) entry which is preliminary data.</text>
</comment>
<evidence type="ECO:0000259" key="1">
    <source>
        <dbReference type="PROSITE" id="PS51782"/>
    </source>
</evidence>
<dbReference type="InterPro" id="IPR018392">
    <property type="entry name" value="LysM"/>
</dbReference>
<name>A0A1F8AYC5_9BACT</name>
<dbReference type="InterPro" id="IPR036779">
    <property type="entry name" value="LysM_dom_sf"/>
</dbReference>
<sequence length="156" mass="16774">MILGAIVIVVVGVLIVNYFKEKGSTIPGLTTEGTVKSHTVAKGETLWAIAEKYYGSGYNWVDVANANKLTDAGQIEAGQVLSIPDVQAKKATGTSVSTQTEEPISGATYEVVRGDSLWKIAVRAYGDGYKWVEIARENKLTNPNLIHAGNILILPR</sequence>
<dbReference type="AlphaFoldDB" id="A0A1F8AYC5"/>
<gene>
    <name evidence="2" type="ORF">A3E46_00240</name>
</gene>
<dbReference type="SUPFAM" id="SSF54106">
    <property type="entry name" value="LysM domain"/>
    <property type="match status" value="2"/>
</dbReference>
<dbReference type="PANTHER" id="PTHR34700">
    <property type="entry name" value="POTASSIUM BINDING PROTEIN KBP"/>
    <property type="match status" value="1"/>
</dbReference>
<dbReference type="PANTHER" id="PTHR34700:SF4">
    <property type="entry name" value="PHAGE-LIKE ELEMENT PBSX PROTEIN XKDP"/>
    <property type="match status" value="1"/>
</dbReference>
<dbReference type="EMBL" id="MGGZ01000025">
    <property type="protein sequence ID" value="OGM56764.1"/>
    <property type="molecule type" value="Genomic_DNA"/>
</dbReference>
<feature type="domain" description="LysM" evidence="1">
    <location>
        <begin position="107"/>
        <end position="154"/>
    </location>
</feature>
<dbReference type="CDD" id="cd00118">
    <property type="entry name" value="LysM"/>
    <property type="match status" value="2"/>
</dbReference>
<dbReference type="SMART" id="SM00257">
    <property type="entry name" value="LysM"/>
    <property type="match status" value="2"/>
</dbReference>
<dbReference type="InterPro" id="IPR052196">
    <property type="entry name" value="Bact_Kbp"/>
</dbReference>
<protein>
    <recommendedName>
        <fullName evidence="1">LysM domain-containing protein</fullName>
    </recommendedName>
</protein>
<feature type="domain" description="LysM" evidence="1">
    <location>
        <begin position="36"/>
        <end position="83"/>
    </location>
</feature>
<dbReference type="Pfam" id="PF01476">
    <property type="entry name" value="LysM"/>
    <property type="match status" value="2"/>
</dbReference>
<evidence type="ECO:0000313" key="2">
    <source>
        <dbReference type="EMBL" id="OGM56764.1"/>
    </source>
</evidence>
<dbReference type="STRING" id="1802513.A3E46_00240"/>
<evidence type="ECO:0000313" key="3">
    <source>
        <dbReference type="Proteomes" id="UP000178313"/>
    </source>
</evidence>
<accession>A0A1F8AYC5</accession>
<reference evidence="2 3" key="1">
    <citation type="journal article" date="2016" name="Nat. Commun.">
        <title>Thousands of microbial genomes shed light on interconnected biogeochemical processes in an aquifer system.</title>
        <authorList>
            <person name="Anantharaman K."/>
            <person name="Brown C.T."/>
            <person name="Hug L.A."/>
            <person name="Sharon I."/>
            <person name="Castelle C.J."/>
            <person name="Probst A.J."/>
            <person name="Thomas B.C."/>
            <person name="Singh A."/>
            <person name="Wilkins M.J."/>
            <person name="Karaoz U."/>
            <person name="Brodie E.L."/>
            <person name="Williams K.H."/>
            <person name="Hubbard S.S."/>
            <person name="Banfield J.F."/>
        </authorList>
    </citation>
    <scope>NUCLEOTIDE SEQUENCE [LARGE SCALE GENOMIC DNA]</scope>
</reference>
<dbReference type="Gene3D" id="3.10.350.10">
    <property type="entry name" value="LysM domain"/>
    <property type="match status" value="2"/>
</dbReference>
<dbReference type="Proteomes" id="UP000178313">
    <property type="component" value="Unassembled WGS sequence"/>
</dbReference>
<dbReference type="PROSITE" id="PS51782">
    <property type="entry name" value="LYSM"/>
    <property type="match status" value="2"/>
</dbReference>